<dbReference type="Pfam" id="PF12682">
    <property type="entry name" value="Flavodoxin_4"/>
    <property type="match status" value="1"/>
</dbReference>
<dbReference type="EMBL" id="LFKP01000008">
    <property type="protein sequence ID" value="OHV96176.1"/>
    <property type="molecule type" value="Genomic_DNA"/>
</dbReference>
<keyword evidence="2" id="KW-0288">FMN</keyword>
<dbReference type="PANTHER" id="PTHR39201">
    <property type="entry name" value="EXPORTED PROTEIN-RELATED"/>
    <property type="match status" value="1"/>
</dbReference>
<evidence type="ECO:0000256" key="2">
    <source>
        <dbReference type="ARBA" id="ARBA00022643"/>
    </source>
</evidence>
<organism evidence="4 5">
    <name type="scientific">Janthinobacterium lividum</name>
    <dbReference type="NCBI Taxonomy" id="29581"/>
    <lineage>
        <taxon>Bacteria</taxon>
        <taxon>Pseudomonadati</taxon>
        <taxon>Pseudomonadota</taxon>
        <taxon>Betaproteobacteria</taxon>
        <taxon>Burkholderiales</taxon>
        <taxon>Oxalobacteraceae</taxon>
        <taxon>Janthinobacterium</taxon>
    </lineage>
</organism>
<dbReference type="AlphaFoldDB" id="A0A1S1U7C5"/>
<gene>
    <name evidence="4" type="ORF">AKG95_15305</name>
</gene>
<proteinExistence type="predicted"/>
<evidence type="ECO:0000313" key="5">
    <source>
        <dbReference type="Proteomes" id="UP000179840"/>
    </source>
</evidence>
<protein>
    <recommendedName>
        <fullName evidence="3">Flavodoxin-like domain-containing protein</fullName>
    </recommendedName>
</protein>
<dbReference type="RefSeq" id="WP_071077660.1">
    <property type="nucleotide sequence ID" value="NZ_LFKP01000008.1"/>
</dbReference>
<evidence type="ECO:0000313" key="4">
    <source>
        <dbReference type="EMBL" id="OHV96176.1"/>
    </source>
</evidence>
<dbReference type="GO" id="GO:0010181">
    <property type="term" value="F:FMN binding"/>
    <property type="evidence" value="ECO:0007669"/>
    <property type="project" value="InterPro"/>
</dbReference>
<dbReference type="InterPro" id="IPR029039">
    <property type="entry name" value="Flavoprotein-like_sf"/>
</dbReference>
<keyword evidence="1" id="KW-0285">Flavoprotein</keyword>
<dbReference type="PANTHER" id="PTHR39201:SF1">
    <property type="entry name" value="FLAVODOXIN-LIKE DOMAIN-CONTAINING PROTEIN"/>
    <property type="match status" value="1"/>
</dbReference>
<evidence type="ECO:0000259" key="3">
    <source>
        <dbReference type="Pfam" id="PF12682"/>
    </source>
</evidence>
<feature type="domain" description="Flavodoxin-like" evidence="3">
    <location>
        <begin position="5"/>
        <end position="119"/>
    </location>
</feature>
<comment type="caution">
    <text evidence="4">The sequence shown here is derived from an EMBL/GenBank/DDBJ whole genome shotgun (WGS) entry which is preliminary data.</text>
</comment>
<dbReference type="InterPro" id="IPR008254">
    <property type="entry name" value="Flavodoxin/NO_synth"/>
</dbReference>
<name>A0A1S1U7C5_9BURK</name>
<dbReference type="Gene3D" id="3.40.50.360">
    <property type="match status" value="1"/>
</dbReference>
<sequence length="175" mass="19370">MKSCLIVYYSRTGVTNQAALALARECGADVEVLQPLRPYRNAGGFLRAAWEAEFRIPAPITTVQRRPSDYPFIVLGTPVWAGHMSAPMRTYIMQQRQHFHRVSLFCTMGGRGGRGGENTLDEMAALCHKAPIARLCLREQEVRTGHHVERLQALAAELGRLEPAPPAFGLGFSPI</sequence>
<evidence type="ECO:0000256" key="1">
    <source>
        <dbReference type="ARBA" id="ARBA00022630"/>
    </source>
</evidence>
<reference evidence="4 5" key="1">
    <citation type="submission" date="2015-06" db="EMBL/GenBank/DDBJ databases">
        <title>Draft genome sequencing of a biphenyl-degrading bacterium, Janthinobacterium lividum MEG1.</title>
        <authorList>
            <person name="Shimodaira J."/>
            <person name="Hatta T."/>
        </authorList>
    </citation>
    <scope>NUCLEOTIDE SEQUENCE [LARGE SCALE GENOMIC DNA]</scope>
    <source>
        <strain evidence="4 5">MEG1</strain>
    </source>
</reference>
<dbReference type="SUPFAM" id="SSF52218">
    <property type="entry name" value="Flavoproteins"/>
    <property type="match status" value="1"/>
</dbReference>
<accession>A0A1S1U7C5</accession>
<dbReference type="Proteomes" id="UP000179840">
    <property type="component" value="Unassembled WGS sequence"/>
</dbReference>